<protein>
    <submittedName>
        <fullName evidence="1">Uncharacterized protein</fullName>
    </submittedName>
</protein>
<dbReference type="Proteomes" id="UP001184150">
    <property type="component" value="Unassembled WGS sequence"/>
</dbReference>
<evidence type="ECO:0000313" key="1">
    <source>
        <dbReference type="EMBL" id="MDR6511455.1"/>
    </source>
</evidence>
<dbReference type="EMBL" id="JAVDRD010000005">
    <property type="protein sequence ID" value="MDR6511455.1"/>
    <property type="molecule type" value="Genomic_DNA"/>
</dbReference>
<evidence type="ECO:0000313" key="2">
    <source>
        <dbReference type="Proteomes" id="UP001184150"/>
    </source>
</evidence>
<keyword evidence="2" id="KW-1185">Reference proteome</keyword>
<name>A0ABU1MM89_9SPHN</name>
<comment type="caution">
    <text evidence="1">The sequence shown here is derived from an EMBL/GenBank/DDBJ whole genome shotgun (WGS) entry which is preliminary data.</text>
</comment>
<accession>A0ABU1MM89</accession>
<dbReference type="RefSeq" id="WP_309805322.1">
    <property type="nucleotide sequence ID" value="NZ_JAVDRD010000005.1"/>
</dbReference>
<proteinExistence type="predicted"/>
<reference evidence="1 2" key="1">
    <citation type="submission" date="2023-07" db="EMBL/GenBank/DDBJ databases">
        <title>Sorghum-associated microbial communities from plants grown in Nebraska, USA.</title>
        <authorList>
            <person name="Schachtman D."/>
        </authorList>
    </citation>
    <scope>NUCLEOTIDE SEQUENCE [LARGE SCALE GENOMIC DNA]</scope>
    <source>
        <strain evidence="1 2">DS1027</strain>
    </source>
</reference>
<sequence length="153" mass="17377">MIYKWKSSGGLALPAQVVGEELERIRVANNGRLEGELVVERARDKANPLHPAFEWNDKKAAHAFRVDQARYLIRHIEVVVAEKPDAPPTRAFVSVVRDKDRSYTSVQHAMSDEELRQQVLAQAWAELEAWRKRYAELAELADVFASIDKARAA</sequence>
<organism evidence="1 2">
    <name type="scientific">Novosphingobium capsulatum</name>
    <dbReference type="NCBI Taxonomy" id="13688"/>
    <lineage>
        <taxon>Bacteria</taxon>
        <taxon>Pseudomonadati</taxon>
        <taxon>Pseudomonadota</taxon>
        <taxon>Alphaproteobacteria</taxon>
        <taxon>Sphingomonadales</taxon>
        <taxon>Sphingomonadaceae</taxon>
        <taxon>Novosphingobium</taxon>
    </lineage>
</organism>
<gene>
    <name evidence="1" type="ORF">J2792_002327</name>
</gene>